<dbReference type="InterPro" id="IPR004843">
    <property type="entry name" value="Calcineurin-like_PHP"/>
</dbReference>
<keyword evidence="3" id="KW-0408">Iron</keyword>
<name>A0A7W6DHG0_9SPHN</name>
<reference evidence="6 7" key="1">
    <citation type="submission" date="2020-08" db="EMBL/GenBank/DDBJ databases">
        <title>Genomic Encyclopedia of Type Strains, Phase IV (KMG-IV): sequencing the most valuable type-strain genomes for metagenomic binning, comparative biology and taxonomic classification.</title>
        <authorList>
            <person name="Goeker M."/>
        </authorList>
    </citation>
    <scope>NUCLEOTIDE SEQUENCE [LARGE SCALE GENOMIC DNA]</scope>
    <source>
        <strain evidence="6 7">DSM 29348</strain>
    </source>
</reference>
<evidence type="ECO:0000256" key="1">
    <source>
        <dbReference type="ARBA" id="ARBA00022723"/>
    </source>
</evidence>
<dbReference type="EMBL" id="JACIEB010000008">
    <property type="protein sequence ID" value="MBB3983380.1"/>
    <property type="molecule type" value="Genomic_DNA"/>
</dbReference>
<proteinExistence type="inferred from homology"/>
<dbReference type="PANTHER" id="PTHR42988:SF2">
    <property type="entry name" value="CYCLIC NUCLEOTIDE PHOSPHODIESTERASE CBUA0032-RELATED"/>
    <property type="match status" value="1"/>
</dbReference>
<dbReference type="GO" id="GO:0004112">
    <property type="term" value="F:cyclic-nucleotide phosphodiesterase activity"/>
    <property type="evidence" value="ECO:0007669"/>
    <property type="project" value="InterPro"/>
</dbReference>
<evidence type="ECO:0000313" key="6">
    <source>
        <dbReference type="EMBL" id="MBB3983380.1"/>
    </source>
</evidence>
<sequence>MLIAQITDIHLGFEPGNADEKNRRRLDAVLDALIDGPNRPDLLLATGDLTEHGDAQSYRQLAGAFARCPFPVWPMIGNHDRRAPFLAAFPGAPVADGFVQHAMVRAGLHIVLLDTLEEGRHGGGFCAARAAWLRERLAERADMPTVIALHHPPMATGIGWMDSGGQEPWVARLGDVLAEAPQVRALLCGHVHRAIASPWRGMSVCVCPSTAPQVALDLSPIAPGAPDGRAMIVAEGPGYALHWWNGGDLASHFQTVQDAPVLARYDAAMQPLVGQMMAERG</sequence>
<gene>
    <name evidence="6" type="ORF">GGR44_003068</name>
</gene>
<keyword evidence="1" id="KW-0479">Metal-binding</keyword>
<dbReference type="InterPro" id="IPR029052">
    <property type="entry name" value="Metallo-depent_PP-like"/>
</dbReference>
<dbReference type="Gene3D" id="3.60.21.10">
    <property type="match status" value="1"/>
</dbReference>
<evidence type="ECO:0000259" key="5">
    <source>
        <dbReference type="Pfam" id="PF00149"/>
    </source>
</evidence>
<protein>
    <submittedName>
        <fullName evidence="6">3',5'-cyclic AMP phosphodiesterase CpdA</fullName>
    </submittedName>
</protein>
<dbReference type="InterPro" id="IPR026575">
    <property type="entry name" value="GpdQ/CpdA-like"/>
</dbReference>
<keyword evidence="7" id="KW-1185">Reference proteome</keyword>
<organism evidence="6 7">
    <name type="scientific">Sphingobium fontiphilum</name>
    <dbReference type="NCBI Taxonomy" id="944425"/>
    <lineage>
        <taxon>Bacteria</taxon>
        <taxon>Pseudomonadati</taxon>
        <taxon>Pseudomonadota</taxon>
        <taxon>Alphaproteobacteria</taxon>
        <taxon>Sphingomonadales</taxon>
        <taxon>Sphingomonadaceae</taxon>
        <taxon>Sphingobium</taxon>
    </lineage>
</organism>
<evidence type="ECO:0000256" key="2">
    <source>
        <dbReference type="ARBA" id="ARBA00022801"/>
    </source>
</evidence>
<accession>A0A7W6DHG0</accession>
<feature type="domain" description="Calcineurin-like phosphoesterase" evidence="5">
    <location>
        <begin position="1"/>
        <end position="193"/>
    </location>
</feature>
<comment type="caution">
    <text evidence="6">The sequence shown here is derived from an EMBL/GenBank/DDBJ whole genome shotgun (WGS) entry which is preliminary data.</text>
</comment>
<dbReference type="AlphaFoldDB" id="A0A7W6DHG0"/>
<dbReference type="CDD" id="cd07402">
    <property type="entry name" value="MPP_GpdQ"/>
    <property type="match status" value="1"/>
</dbReference>
<dbReference type="GO" id="GO:0046872">
    <property type="term" value="F:metal ion binding"/>
    <property type="evidence" value="ECO:0007669"/>
    <property type="project" value="UniProtKB-KW"/>
</dbReference>
<dbReference type="SUPFAM" id="SSF56300">
    <property type="entry name" value="Metallo-dependent phosphatases"/>
    <property type="match status" value="1"/>
</dbReference>
<keyword evidence="2" id="KW-0378">Hydrolase</keyword>
<dbReference type="Pfam" id="PF00149">
    <property type="entry name" value="Metallophos"/>
    <property type="match status" value="1"/>
</dbReference>
<dbReference type="Proteomes" id="UP000552757">
    <property type="component" value="Unassembled WGS sequence"/>
</dbReference>
<dbReference type="PANTHER" id="PTHR42988">
    <property type="entry name" value="PHOSPHOHYDROLASE"/>
    <property type="match status" value="1"/>
</dbReference>
<evidence type="ECO:0000256" key="3">
    <source>
        <dbReference type="ARBA" id="ARBA00023004"/>
    </source>
</evidence>
<comment type="similarity">
    <text evidence="4">Belongs to the cyclic nucleotide phosphodiesterase class-III family.</text>
</comment>
<dbReference type="InterPro" id="IPR050884">
    <property type="entry name" value="CNP_phosphodiesterase-III"/>
</dbReference>
<evidence type="ECO:0000313" key="7">
    <source>
        <dbReference type="Proteomes" id="UP000552757"/>
    </source>
</evidence>
<evidence type="ECO:0000256" key="4">
    <source>
        <dbReference type="ARBA" id="ARBA00025742"/>
    </source>
</evidence>
<dbReference type="RefSeq" id="WP_183956319.1">
    <property type="nucleotide sequence ID" value="NZ_JACIEB010000008.1"/>
</dbReference>